<dbReference type="RefSeq" id="WP_186732845.1">
    <property type="nucleotide sequence ID" value="NZ_JABWRJ020000001.1"/>
</dbReference>
<dbReference type="AlphaFoldDB" id="A0A923G6R9"/>
<name>A0A923G6R9_9PSED</name>
<accession>A0A923G6R9</accession>
<dbReference type="PANTHER" id="PTHR37463:SF1">
    <property type="entry name" value="DUF2256 DOMAIN-CONTAINING PROTEIN"/>
    <property type="match status" value="1"/>
</dbReference>
<dbReference type="PANTHER" id="PTHR37463">
    <property type="entry name" value="GSL3115 PROTEIN"/>
    <property type="match status" value="1"/>
</dbReference>
<sequence>MTRHAPVERSKICAACGRPFTWRKRWARCWEEVKYCSQRCRRSAPPRRTQQQG</sequence>
<reference evidence="1" key="1">
    <citation type="journal article" date="2020" name="Microorganisms">
        <title>Reliable Identification of Environmental Pseudomonas Isolates Using the rpoD Gene.</title>
        <authorList>
            <consortium name="The Broad Institute Genome Sequencing Platform"/>
            <person name="Girard L."/>
            <person name="Lood C."/>
            <person name="Rokni-Zadeh H."/>
            <person name="van Noort V."/>
            <person name="Lavigne R."/>
            <person name="De Mot R."/>
        </authorList>
    </citation>
    <scope>NUCLEOTIDE SEQUENCE</scope>
    <source>
        <strain evidence="1">BW13M1</strain>
    </source>
</reference>
<proteinExistence type="predicted"/>
<dbReference type="EMBL" id="JABWRJ010000008">
    <property type="protein sequence ID" value="MBC3445907.1"/>
    <property type="molecule type" value="Genomic_DNA"/>
</dbReference>
<dbReference type="InterPro" id="IPR017136">
    <property type="entry name" value="UCP037205"/>
</dbReference>
<gene>
    <name evidence="1" type="ORF">HU751_08990</name>
</gene>
<dbReference type="Pfam" id="PF10013">
    <property type="entry name" value="DUF2256"/>
    <property type="match status" value="1"/>
</dbReference>
<organism evidence="1">
    <name type="scientific">Pseudomonas peradeniyensis</name>
    <dbReference type="NCBI Taxonomy" id="2745488"/>
    <lineage>
        <taxon>Bacteria</taxon>
        <taxon>Pseudomonadati</taxon>
        <taxon>Pseudomonadota</taxon>
        <taxon>Gammaproteobacteria</taxon>
        <taxon>Pseudomonadales</taxon>
        <taxon>Pseudomonadaceae</taxon>
        <taxon>Pseudomonas</taxon>
    </lineage>
</organism>
<protein>
    <submittedName>
        <fullName evidence="1">DUF2256 domain-containing protein</fullName>
    </submittedName>
</protein>
<comment type="caution">
    <text evidence="1">The sequence shown here is derived from an EMBL/GenBank/DDBJ whole genome shotgun (WGS) entry which is preliminary data.</text>
</comment>
<reference evidence="1" key="2">
    <citation type="submission" date="2020-07" db="EMBL/GenBank/DDBJ databases">
        <authorList>
            <person name="Lood C."/>
            <person name="Girard L."/>
        </authorList>
    </citation>
    <scope>NUCLEOTIDE SEQUENCE</scope>
    <source>
        <strain evidence="1">BW13M1</strain>
    </source>
</reference>
<evidence type="ECO:0000313" key="1">
    <source>
        <dbReference type="EMBL" id="MBC3445907.1"/>
    </source>
</evidence>